<dbReference type="AlphaFoldDB" id="A0A6B9FM05"/>
<evidence type="ECO:0000313" key="3">
    <source>
        <dbReference type="Proteomes" id="UP000012488"/>
    </source>
</evidence>
<reference evidence="2 3" key="2">
    <citation type="journal article" date="2013" name="Genome Announc.">
        <title>Draft Genome Sequence of Methylobacterium mesophilicum Strain SR1.6/6, Isolated from Citrus sinensis.</title>
        <authorList>
            <person name="Marinho Almeida D."/>
            <person name="Dini-Andreote F."/>
            <person name="Camargo Neves A.A."/>
            <person name="Juca Ramos R.T."/>
            <person name="Andreote F.D."/>
            <person name="Carneiro A.R."/>
            <person name="Oliveira de Souza Lima A."/>
            <person name="Caracciolo Gomes de Sa P.H."/>
            <person name="Ribeiro Barbosa M.S."/>
            <person name="Araujo W.L."/>
            <person name="Silva A."/>
        </authorList>
    </citation>
    <scope>NUCLEOTIDE SEQUENCE [LARGE SCALE GENOMIC DNA]</scope>
    <source>
        <strain evidence="2 3">SR1.6/6</strain>
    </source>
</reference>
<gene>
    <name evidence="2" type="ORF">MMSR116_18450</name>
</gene>
<dbReference type="Proteomes" id="UP000012488">
    <property type="component" value="Chromosome"/>
</dbReference>
<sequence>MSNPRPHPEVLRSSLEGGLPPAARPLEGSFEAFAPLRHFRMRERLGFPSLDGRGIEQASSRPRSRPALTPASRTPPRW</sequence>
<evidence type="ECO:0000313" key="2">
    <source>
        <dbReference type="EMBL" id="QGY03651.1"/>
    </source>
</evidence>
<accession>A0A6B9FM05</accession>
<dbReference type="KEGG" id="mmes:MMSR116_18450"/>
<dbReference type="EMBL" id="CP043538">
    <property type="protein sequence ID" value="QGY03651.1"/>
    <property type="molecule type" value="Genomic_DNA"/>
</dbReference>
<name>A0A6B9FM05_9HYPH</name>
<evidence type="ECO:0000256" key="1">
    <source>
        <dbReference type="SAM" id="MobiDB-lite"/>
    </source>
</evidence>
<feature type="compositionally biased region" description="Basic and acidic residues" evidence="1">
    <location>
        <begin position="1"/>
        <end position="10"/>
    </location>
</feature>
<feature type="region of interest" description="Disordered" evidence="1">
    <location>
        <begin position="49"/>
        <end position="78"/>
    </location>
</feature>
<reference evidence="2 3" key="1">
    <citation type="journal article" date="2012" name="Genet. Mol. Biol.">
        <title>Analysis of 16S rRNA and mxaF genes revealing insights into Methylobacterium niche-specific plant association.</title>
        <authorList>
            <person name="Dourado M.N."/>
            <person name="Andreote F.D."/>
            <person name="Dini-Andreote F."/>
            <person name="Conti R."/>
            <person name="Araujo J.M."/>
            <person name="Araujo W.L."/>
        </authorList>
    </citation>
    <scope>NUCLEOTIDE SEQUENCE [LARGE SCALE GENOMIC DNA]</scope>
    <source>
        <strain evidence="2 3">SR1.6/6</strain>
    </source>
</reference>
<feature type="region of interest" description="Disordered" evidence="1">
    <location>
        <begin position="1"/>
        <end position="26"/>
    </location>
</feature>
<protein>
    <submittedName>
        <fullName evidence="2">Uncharacterized protein</fullName>
    </submittedName>
</protein>
<proteinExistence type="predicted"/>
<organism evidence="2 3">
    <name type="scientific">Methylobacterium mesophilicum SR1.6/6</name>
    <dbReference type="NCBI Taxonomy" id="908290"/>
    <lineage>
        <taxon>Bacteria</taxon>
        <taxon>Pseudomonadati</taxon>
        <taxon>Pseudomonadota</taxon>
        <taxon>Alphaproteobacteria</taxon>
        <taxon>Hyphomicrobiales</taxon>
        <taxon>Methylobacteriaceae</taxon>
        <taxon>Methylobacterium</taxon>
    </lineage>
</organism>